<dbReference type="InterPro" id="IPR000182">
    <property type="entry name" value="GNAT_dom"/>
</dbReference>
<comment type="caution">
    <text evidence="4">The sequence shown here is derived from an EMBL/GenBank/DDBJ whole genome shotgun (WGS) entry which is preliminary data.</text>
</comment>
<dbReference type="RefSeq" id="WP_220192548.1">
    <property type="nucleotide sequence ID" value="NZ_BNJF01000001.1"/>
</dbReference>
<protein>
    <submittedName>
        <fullName evidence="4">Aminoglycoside N-acetyltransferase AAC(6')-Ii</fullName>
    </submittedName>
</protein>
<dbReference type="PROSITE" id="PS51186">
    <property type="entry name" value="GNAT"/>
    <property type="match status" value="1"/>
</dbReference>
<organism evidence="4 5">
    <name type="scientific">Ktedonospora formicarum</name>
    <dbReference type="NCBI Taxonomy" id="2778364"/>
    <lineage>
        <taxon>Bacteria</taxon>
        <taxon>Bacillati</taxon>
        <taxon>Chloroflexota</taxon>
        <taxon>Ktedonobacteria</taxon>
        <taxon>Ktedonobacterales</taxon>
        <taxon>Ktedonobacteraceae</taxon>
        <taxon>Ktedonospora</taxon>
    </lineage>
</organism>
<evidence type="ECO:0000313" key="5">
    <source>
        <dbReference type="Proteomes" id="UP000612362"/>
    </source>
</evidence>
<dbReference type="Gene3D" id="3.40.630.30">
    <property type="match status" value="1"/>
</dbReference>
<dbReference type="SUPFAM" id="SSF55729">
    <property type="entry name" value="Acyl-CoA N-acyltransferases (Nat)"/>
    <property type="match status" value="1"/>
</dbReference>
<dbReference type="Proteomes" id="UP000612362">
    <property type="component" value="Unassembled WGS sequence"/>
</dbReference>
<keyword evidence="5" id="KW-1185">Reference proteome</keyword>
<reference evidence="4" key="1">
    <citation type="submission" date="2020-10" db="EMBL/GenBank/DDBJ databases">
        <title>Taxonomic study of unclassified bacteria belonging to the class Ktedonobacteria.</title>
        <authorList>
            <person name="Yabe S."/>
            <person name="Wang C.M."/>
            <person name="Zheng Y."/>
            <person name="Sakai Y."/>
            <person name="Cavaletti L."/>
            <person name="Monciardini P."/>
            <person name="Donadio S."/>
        </authorList>
    </citation>
    <scope>NUCLEOTIDE SEQUENCE</scope>
    <source>
        <strain evidence="4">SOSP1-1</strain>
    </source>
</reference>
<dbReference type="InterPro" id="IPR050832">
    <property type="entry name" value="Bact_Acetyltransf"/>
</dbReference>
<dbReference type="InterPro" id="IPR016181">
    <property type="entry name" value="Acyl_CoA_acyltransferase"/>
</dbReference>
<dbReference type="GO" id="GO:0016747">
    <property type="term" value="F:acyltransferase activity, transferring groups other than amino-acyl groups"/>
    <property type="evidence" value="ECO:0007669"/>
    <property type="project" value="InterPro"/>
</dbReference>
<gene>
    <name evidence="4" type="ORF">KSX_12220</name>
</gene>
<dbReference type="EMBL" id="BNJF01000001">
    <property type="protein sequence ID" value="GHO43059.1"/>
    <property type="molecule type" value="Genomic_DNA"/>
</dbReference>
<evidence type="ECO:0000313" key="4">
    <source>
        <dbReference type="EMBL" id="GHO43059.1"/>
    </source>
</evidence>
<sequence>MPKIRITDLLPNQRDTIEQVAHILVAGFKESSPTAWPDLTSAREEIHTTFSGDNVSLVALNEDGEVLGWIAGQSQYQGRVWELHPLVVNPQYQGQGIGRALVADFEDKVRERGAITIMLGTDDEDGRTSLSGKDLLPDLWQHIAQIQNLRHHPYEFYQKLGYTIVGVIPDANGPGKPDILMAKALRS</sequence>
<keyword evidence="1" id="KW-0808">Transferase</keyword>
<dbReference type="CDD" id="cd04301">
    <property type="entry name" value="NAT_SF"/>
    <property type="match status" value="1"/>
</dbReference>
<evidence type="ECO:0000259" key="3">
    <source>
        <dbReference type="PROSITE" id="PS51186"/>
    </source>
</evidence>
<keyword evidence="2" id="KW-0012">Acyltransferase</keyword>
<dbReference type="Pfam" id="PF00583">
    <property type="entry name" value="Acetyltransf_1"/>
    <property type="match status" value="1"/>
</dbReference>
<name>A0A8J3I192_9CHLR</name>
<accession>A0A8J3I192</accession>
<evidence type="ECO:0000256" key="1">
    <source>
        <dbReference type="ARBA" id="ARBA00022679"/>
    </source>
</evidence>
<proteinExistence type="predicted"/>
<evidence type="ECO:0000256" key="2">
    <source>
        <dbReference type="ARBA" id="ARBA00023315"/>
    </source>
</evidence>
<feature type="domain" description="N-acetyltransferase" evidence="3">
    <location>
        <begin position="4"/>
        <end position="186"/>
    </location>
</feature>
<dbReference type="AlphaFoldDB" id="A0A8J3I192"/>
<dbReference type="PANTHER" id="PTHR43877">
    <property type="entry name" value="AMINOALKYLPHOSPHONATE N-ACETYLTRANSFERASE-RELATED-RELATED"/>
    <property type="match status" value="1"/>
</dbReference>